<dbReference type="AlphaFoldDB" id="A0A1I7CXG5"/>
<evidence type="ECO:0000313" key="2">
    <source>
        <dbReference type="EMBL" id="SFU04142.1"/>
    </source>
</evidence>
<keyword evidence="3" id="KW-1185">Reference proteome</keyword>
<feature type="compositionally biased region" description="Basic residues" evidence="1">
    <location>
        <begin position="266"/>
        <end position="276"/>
    </location>
</feature>
<feature type="compositionally biased region" description="Gly residues" evidence="1">
    <location>
        <begin position="102"/>
        <end position="113"/>
    </location>
</feature>
<accession>A0A1I7CXG5</accession>
<sequence>MVCPLSRPHRASAGQGLRPTDRRRALPDDRRVGEARRVLCRSRPRPADHGGVDRPVARRAGAPEALDPGALRRDRAPSHLADLGHGQVGRRLPCRGAAVGDTAGGSRGAGHGAQGPPRALADPRPGRTRRPAREEPRRRHQAAPGCRPGTALPDPPAGRPARDGVRPAAGGQQAPAAQRARERHLPTGGPLPRLHRRPVRRAGGAEGGTAGPRPPSRGHRGVRHHRPPRRPGVGLPEGPHPAGGARSGLPRRAAEHARRGQERRRAGLQRRARRRSAPGDGVPAGRLRRGRGVHWAGGAAPARAAAHGGVAGDRGGCGREGRPADARPRVGRDDARPVRAPFRRPSRPGGGGDGGRTSSCRVPDVYPRGPDRRSSGPGETKSPG</sequence>
<reference evidence="3" key="1">
    <citation type="submission" date="2016-10" db="EMBL/GenBank/DDBJ databases">
        <authorList>
            <person name="Varghese N."/>
            <person name="Submissions S."/>
        </authorList>
    </citation>
    <scope>NUCLEOTIDE SEQUENCE [LARGE SCALE GENOMIC DNA]</scope>
    <source>
        <strain evidence="3">DSM 46136</strain>
    </source>
</reference>
<feature type="compositionally biased region" description="Basic residues" evidence="1">
    <location>
        <begin position="216"/>
        <end position="229"/>
    </location>
</feature>
<feature type="region of interest" description="Disordered" evidence="1">
    <location>
        <begin position="1"/>
        <end position="384"/>
    </location>
</feature>
<feature type="compositionally biased region" description="Basic and acidic residues" evidence="1">
    <location>
        <begin position="252"/>
        <end position="265"/>
    </location>
</feature>
<evidence type="ECO:0000256" key="1">
    <source>
        <dbReference type="SAM" id="MobiDB-lite"/>
    </source>
</evidence>
<organism evidence="2 3">
    <name type="scientific">Geodermatophilus amargosae</name>
    <dbReference type="NCBI Taxonomy" id="1296565"/>
    <lineage>
        <taxon>Bacteria</taxon>
        <taxon>Bacillati</taxon>
        <taxon>Actinomycetota</taxon>
        <taxon>Actinomycetes</taxon>
        <taxon>Geodermatophilales</taxon>
        <taxon>Geodermatophilaceae</taxon>
        <taxon>Geodermatophilus</taxon>
    </lineage>
</organism>
<feature type="compositionally biased region" description="Low complexity" evidence="1">
    <location>
        <begin position="296"/>
        <end position="308"/>
    </location>
</feature>
<dbReference type="Proteomes" id="UP000199546">
    <property type="component" value="Unassembled WGS sequence"/>
</dbReference>
<evidence type="ECO:0000313" key="3">
    <source>
        <dbReference type="Proteomes" id="UP000199546"/>
    </source>
</evidence>
<name>A0A1I7CXG5_9ACTN</name>
<feature type="compositionally biased region" description="Low complexity" evidence="1">
    <location>
        <begin position="166"/>
        <end position="178"/>
    </location>
</feature>
<protein>
    <submittedName>
        <fullName evidence="2">Uncharacterized protein</fullName>
    </submittedName>
</protein>
<proteinExistence type="predicted"/>
<feature type="compositionally biased region" description="Basic and acidic residues" evidence="1">
    <location>
        <begin position="19"/>
        <end position="37"/>
    </location>
</feature>
<gene>
    <name evidence="2" type="ORF">SAMN05660657_05009</name>
</gene>
<feature type="compositionally biased region" description="Basic and acidic residues" evidence="1">
    <location>
        <begin position="45"/>
        <end position="56"/>
    </location>
</feature>
<feature type="compositionally biased region" description="Basic and acidic residues" evidence="1">
    <location>
        <begin position="316"/>
        <end position="337"/>
    </location>
</feature>
<dbReference type="EMBL" id="FPBA01000028">
    <property type="protein sequence ID" value="SFU04142.1"/>
    <property type="molecule type" value="Genomic_DNA"/>
</dbReference>
<dbReference type="STRING" id="1296565.SAMN05660657_05009"/>